<accession>A0AAU9IIU6</accession>
<dbReference type="AlphaFoldDB" id="A0AAU9IIU6"/>
<keyword evidence="2" id="KW-1185">Reference proteome</keyword>
<dbReference type="EMBL" id="CAJZBQ010000011">
    <property type="protein sequence ID" value="CAG9313711.1"/>
    <property type="molecule type" value="Genomic_DNA"/>
</dbReference>
<protein>
    <submittedName>
        <fullName evidence="1">Uncharacterized protein</fullName>
    </submittedName>
</protein>
<dbReference type="Proteomes" id="UP001162131">
    <property type="component" value="Unassembled WGS sequence"/>
</dbReference>
<sequence length="88" mass="9810">MGSCINIQKKPSVAMNSKMSISLYGTVLPASVAYSPDKINLQSSSDIKELRRELWTNKAKAAPQLYMSKSSLYMRRAKSKNPMKPLSL</sequence>
<evidence type="ECO:0000313" key="1">
    <source>
        <dbReference type="EMBL" id="CAG9313711.1"/>
    </source>
</evidence>
<name>A0AAU9IIU6_9CILI</name>
<evidence type="ECO:0000313" key="2">
    <source>
        <dbReference type="Proteomes" id="UP001162131"/>
    </source>
</evidence>
<organism evidence="1 2">
    <name type="scientific">Blepharisma stoltei</name>
    <dbReference type="NCBI Taxonomy" id="1481888"/>
    <lineage>
        <taxon>Eukaryota</taxon>
        <taxon>Sar</taxon>
        <taxon>Alveolata</taxon>
        <taxon>Ciliophora</taxon>
        <taxon>Postciliodesmatophora</taxon>
        <taxon>Heterotrichea</taxon>
        <taxon>Heterotrichida</taxon>
        <taxon>Blepharismidae</taxon>
        <taxon>Blepharisma</taxon>
    </lineage>
</organism>
<proteinExistence type="predicted"/>
<reference evidence="1" key="1">
    <citation type="submission" date="2021-09" db="EMBL/GenBank/DDBJ databases">
        <authorList>
            <consortium name="AG Swart"/>
            <person name="Singh M."/>
            <person name="Singh A."/>
            <person name="Seah K."/>
            <person name="Emmerich C."/>
        </authorList>
    </citation>
    <scope>NUCLEOTIDE SEQUENCE</scope>
    <source>
        <strain evidence="1">ATCC30299</strain>
    </source>
</reference>
<gene>
    <name evidence="1" type="ORF">BSTOLATCC_MIC9516</name>
</gene>
<comment type="caution">
    <text evidence="1">The sequence shown here is derived from an EMBL/GenBank/DDBJ whole genome shotgun (WGS) entry which is preliminary data.</text>
</comment>